<dbReference type="RefSeq" id="WP_381031210.1">
    <property type="nucleotide sequence ID" value="NZ_JBHSNY010000019.1"/>
</dbReference>
<evidence type="ECO:0000256" key="8">
    <source>
        <dbReference type="ARBA" id="ARBA00022691"/>
    </source>
</evidence>
<dbReference type="InterPro" id="IPR000682">
    <property type="entry name" value="PCMT"/>
</dbReference>
<comment type="similarity">
    <text evidence="2">Belongs to the methyltransferase superfamily. L-isoaspartyl/D-aspartyl protein methyltransferase family.</text>
</comment>
<dbReference type="Pfam" id="PF01135">
    <property type="entry name" value="PCMT"/>
    <property type="match status" value="1"/>
</dbReference>
<name>A0ABW0V0C2_9ACTN</name>
<dbReference type="Proteomes" id="UP001596154">
    <property type="component" value="Unassembled WGS sequence"/>
</dbReference>
<keyword evidence="5" id="KW-0963">Cytoplasm</keyword>
<evidence type="ECO:0000256" key="9">
    <source>
        <dbReference type="ARBA" id="ARBA00030757"/>
    </source>
</evidence>
<evidence type="ECO:0000256" key="1">
    <source>
        <dbReference type="ARBA" id="ARBA00004496"/>
    </source>
</evidence>
<dbReference type="GO" id="GO:0032259">
    <property type="term" value="P:methylation"/>
    <property type="evidence" value="ECO:0007669"/>
    <property type="project" value="UniProtKB-KW"/>
</dbReference>
<protein>
    <recommendedName>
        <fullName evidence="4">Protein-L-isoaspartate O-methyltransferase</fullName>
        <ecNumber evidence="3">2.1.1.77</ecNumber>
    </recommendedName>
    <alternativeName>
        <fullName evidence="11">L-isoaspartyl protein carboxyl methyltransferase</fullName>
    </alternativeName>
    <alternativeName>
        <fullName evidence="9">Protein L-isoaspartyl methyltransferase</fullName>
    </alternativeName>
    <alternativeName>
        <fullName evidence="10">Protein-beta-aspartate methyltransferase</fullName>
    </alternativeName>
</protein>
<accession>A0ABW0V0C2</accession>
<comment type="subcellular location">
    <subcellularLocation>
        <location evidence="1">Cytoplasm</location>
    </subcellularLocation>
</comment>
<dbReference type="InterPro" id="IPR029063">
    <property type="entry name" value="SAM-dependent_MTases_sf"/>
</dbReference>
<evidence type="ECO:0000256" key="10">
    <source>
        <dbReference type="ARBA" id="ARBA00031323"/>
    </source>
</evidence>
<keyword evidence="8" id="KW-0949">S-adenosyl-L-methionine</keyword>
<evidence type="ECO:0000313" key="13">
    <source>
        <dbReference type="Proteomes" id="UP001596154"/>
    </source>
</evidence>
<dbReference type="CDD" id="cd02440">
    <property type="entry name" value="AdoMet_MTases"/>
    <property type="match status" value="1"/>
</dbReference>
<keyword evidence="13" id="KW-1185">Reference proteome</keyword>
<evidence type="ECO:0000256" key="11">
    <source>
        <dbReference type="ARBA" id="ARBA00031350"/>
    </source>
</evidence>
<evidence type="ECO:0000313" key="12">
    <source>
        <dbReference type="EMBL" id="MFC5639313.1"/>
    </source>
</evidence>
<evidence type="ECO:0000256" key="2">
    <source>
        <dbReference type="ARBA" id="ARBA00005369"/>
    </source>
</evidence>
<organism evidence="12 13">
    <name type="scientific">Streptomyces bullii</name>
    <dbReference type="NCBI Taxonomy" id="349910"/>
    <lineage>
        <taxon>Bacteria</taxon>
        <taxon>Bacillati</taxon>
        <taxon>Actinomycetota</taxon>
        <taxon>Actinomycetes</taxon>
        <taxon>Kitasatosporales</taxon>
        <taxon>Streptomycetaceae</taxon>
        <taxon>Streptomyces</taxon>
    </lineage>
</organism>
<dbReference type="PANTHER" id="PTHR11579">
    <property type="entry name" value="PROTEIN-L-ISOASPARTATE O-METHYLTRANSFERASE"/>
    <property type="match status" value="1"/>
</dbReference>
<evidence type="ECO:0000256" key="5">
    <source>
        <dbReference type="ARBA" id="ARBA00022490"/>
    </source>
</evidence>
<reference evidence="13" key="1">
    <citation type="journal article" date="2019" name="Int. J. Syst. Evol. Microbiol.">
        <title>The Global Catalogue of Microorganisms (GCM) 10K type strain sequencing project: providing services to taxonomists for standard genome sequencing and annotation.</title>
        <authorList>
            <consortium name="The Broad Institute Genomics Platform"/>
            <consortium name="The Broad Institute Genome Sequencing Center for Infectious Disease"/>
            <person name="Wu L."/>
            <person name="Ma J."/>
        </authorList>
    </citation>
    <scope>NUCLEOTIDE SEQUENCE [LARGE SCALE GENOMIC DNA]</scope>
    <source>
        <strain evidence="13">CGMCC 4.7248</strain>
    </source>
</reference>
<keyword evidence="7" id="KW-0808">Transferase</keyword>
<dbReference type="Gene3D" id="3.40.50.150">
    <property type="entry name" value="Vaccinia Virus protein VP39"/>
    <property type="match status" value="1"/>
</dbReference>
<dbReference type="GO" id="GO:0008168">
    <property type="term" value="F:methyltransferase activity"/>
    <property type="evidence" value="ECO:0007669"/>
    <property type="project" value="UniProtKB-KW"/>
</dbReference>
<evidence type="ECO:0000256" key="3">
    <source>
        <dbReference type="ARBA" id="ARBA00011890"/>
    </source>
</evidence>
<keyword evidence="6 12" id="KW-0489">Methyltransferase</keyword>
<sequence>MDWRPHAAALAATIAHPGSDWWAPVRETPRHLLVKRWFTPGEHGWTAVDGPVDEEAWATAAYSDTTLVTRIGPAHADHATVGKPVTGHPTSSSTLPSLVVTMLQQGRLTPGVRLLDLATGSGYSAALACQRLGDDLVTTLDVDPYLTEAAAERLDRIGWHPEVVTADAGADDLPGTFDRIVSMVSMPRIPAAWLSALAPGGRLVTTIAGTGLIVTADKTEDGGAEGRVEWERGSFMTTRSGDDYPPSLNEVFAQAVDQEGEEVTRSPFPVLDVMQAWEVWSMLSLKVPGIEHRTGTGDDGSRMTWMLHTDGSWARACTRPGEQTATVHQFGSRRLYDELDDIRWWWLQYGELPVYGARVTISPDGTTTLSRGGWSATL</sequence>
<evidence type="ECO:0000256" key="7">
    <source>
        <dbReference type="ARBA" id="ARBA00022679"/>
    </source>
</evidence>
<evidence type="ECO:0000256" key="4">
    <source>
        <dbReference type="ARBA" id="ARBA00013346"/>
    </source>
</evidence>
<evidence type="ECO:0000256" key="6">
    <source>
        <dbReference type="ARBA" id="ARBA00022603"/>
    </source>
</evidence>
<dbReference type="EMBL" id="JBHSNY010000019">
    <property type="protein sequence ID" value="MFC5639313.1"/>
    <property type="molecule type" value="Genomic_DNA"/>
</dbReference>
<gene>
    <name evidence="12" type="ORF">ACFPZJ_37385</name>
</gene>
<comment type="caution">
    <text evidence="12">The sequence shown here is derived from an EMBL/GenBank/DDBJ whole genome shotgun (WGS) entry which is preliminary data.</text>
</comment>
<dbReference type="SUPFAM" id="SSF53335">
    <property type="entry name" value="S-adenosyl-L-methionine-dependent methyltransferases"/>
    <property type="match status" value="1"/>
</dbReference>
<proteinExistence type="inferred from homology"/>
<dbReference type="EC" id="2.1.1.77" evidence="3"/>
<dbReference type="PANTHER" id="PTHR11579:SF0">
    <property type="entry name" value="PROTEIN-L-ISOASPARTATE(D-ASPARTATE) O-METHYLTRANSFERASE"/>
    <property type="match status" value="1"/>
</dbReference>